<dbReference type="InterPro" id="IPR051850">
    <property type="entry name" value="Polysacch_Lyase_4"/>
</dbReference>
<dbReference type="GO" id="GO:0102210">
    <property type="term" value="F:rhamnogalacturonan endolyase activity"/>
    <property type="evidence" value="ECO:0007669"/>
    <property type="project" value="UniProtKB-EC"/>
</dbReference>
<dbReference type="InterPro" id="IPR014718">
    <property type="entry name" value="GH-type_carb-bd"/>
</dbReference>
<dbReference type="InterPro" id="IPR010325">
    <property type="entry name" value="Rhamnogal_lyase"/>
</dbReference>
<evidence type="ECO:0000313" key="11">
    <source>
        <dbReference type="Proteomes" id="UP000224567"/>
    </source>
</evidence>
<reference evidence="10 11" key="1">
    <citation type="journal article" date="2017" name="Genome Biol.">
        <title>New reference genome sequences of hot pepper reveal the massive evolution of plant disease-resistance genes by retroduplication.</title>
        <authorList>
            <person name="Kim S."/>
            <person name="Park J."/>
            <person name="Yeom S.I."/>
            <person name="Kim Y.M."/>
            <person name="Seo E."/>
            <person name="Kim K.T."/>
            <person name="Kim M.S."/>
            <person name="Lee J.M."/>
            <person name="Cheong K."/>
            <person name="Shin H.S."/>
            <person name="Kim S.B."/>
            <person name="Han K."/>
            <person name="Lee J."/>
            <person name="Park M."/>
            <person name="Lee H.A."/>
            <person name="Lee H.Y."/>
            <person name="Lee Y."/>
            <person name="Oh S."/>
            <person name="Lee J.H."/>
            <person name="Choi E."/>
            <person name="Choi E."/>
            <person name="Lee S.E."/>
            <person name="Jeon J."/>
            <person name="Kim H."/>
            <person name="Choi G."/>
            <person name="Song H."/>
            <person name="Lee J."/>
            <person name="Lee S.C."/>
            <person name="Kwon J.K."/>
            <person name="Lee H.Y."/>
            <person name="Koo N."/>
            <person name="Hong Y."/>
            <person name="Kim R.W."/>
            <person name="Kang W.H."/>
            <person name="Huh J.H."/>
            <person name="Kang B.C."/>
            <person name="Yang T.J."/>
            <person name="Lee Y.H."/>
            <person name="Bennetzen J.L."/>
            <person name="Choi D."/>
        </authorList>
    </citation>
    <scope>NUCLEOTIDE SEQUENCE [LARGE SCALE GENOMIC DNA]</scope>
    <source>
        <strain evidence="11">cv. PBC81</strain>
    </source>
</reference>
<sequence length="1158" mass="134077">MKKDWCKRQWCFILGLLGIVLLVFLLIECLRTRRNIQKSINLDMQFYPPVQLIRLKNHVLVDNGILNITFSCPEGMITSIQYNGIDNLLENKNKENNRGYWDIVWKKAEKSGNIYDKLEGTKFEIILQDENQVELSFKRIWKTLNSSSLSMNIDKRFIILRGRSGFYSYAILERLEGWPDIDVCQGRMAFKLNEKLFPYMAITNERQRIMPTAQDRAMGQELDYPEAVLLTSPSSSFLKGEVDDKYQYSIENKDNKVHGWINPNPKIGLWMITPSNEFKTGGPVKQDLTSHTGPITLSMFFSTHYAGEILTLRFRNGEPWKKVFGPIFVYLNSISLDNEDILTLWTDAKEQMLIETENWPYDFPLSEDFVLADQRGTVSGRLLVSDSYLSKTLVTPNSTFIGLAAPGDVGSWQIENKGYQFWTQTDSEGYFLINNIIPGNYCLYAWVPGFIGDYKYKDYIYINPGMIHFMLHTLVFNPPRSGPTLWEIGIPDRTAAEFFIPNPQPKFEDQFYIAHYKEKFRQYGLWGCYTEIYTNGDLVYTIGSSNYQTDWFFAHVNRYTYNDDGNKTYIPTTWQIVFDLQQVKDSSNYTLQLALASANEAELQIRINDQYADVPHFSTGSIGRDNVIARHGIHGLYRMYTVDIPSNFLASGTNVIFLKQSRGSSHWSGVMLSRSKTEYLECKFNDVRLENEAVVKLESQEVCKRDSFKYLGSVIQGNGEIDEDVSHRIGAGWMKWKLAFGVLCDKKVPPKLKGKFYRVVVRPAMLYGAECWLVKNSHIQKMKVAEMRMLRWICGLTRGDRVRNETIREKVGVTPVECKMWEVRLRWFGHVKRKSMDAPVRRCERLALDGFRRGRGRPKKYWGEVIRRDMEQLQLTEDMTLDRKVVVDNGIVQLTLTNPTGHIYGISYKGIDNLLEKRFLESRRGYWDIMWKLSEDKQSTFDTFVMLRGNSGFYSYGKFEHTNEMPQLRLDEGRIAIKLNQNLFHYMVVSDDRQKVMPTNQDISHGKVLRFREAVQITNPSYSKFKNEVEDKYQYSCDMKDVKVHGWICNSPHIGFWVITPSNEFGIGGPMKQDLTSHAGPTSLAMFEETTKWPYDFPESKDYPKANERATVSGRLLVHDSYIKDYPFYAKSAYVGLALPGKVGSWQTETKVSPVNFT</sequence>
<keyword evidence="6" id="KW-0732">Signal</keyword>
<dbReference type="CDD" id="cd10317">
    <property type="entry name" value="RGL4_C"/>
    <property type="match status" value="1"/>
</dbReference>
<evidence type="ECO:0000256" key="1">
    <source>
        <dbReference type="ARBA" id="ARBA00001324"/>
    </source>
</evidence>
<reference evidence="11" key="2">
    <citation type="journal article" date="2017" name="J. Anim. Genet.">
        <title>Multiple reference genome sequences of hot pepper reveal the massive evolution of plant disease resistance genes by retroduplication.</title>
        <authorList>
            <person name="Kim S."/>
            <person name="Park J."/>
            <person name="Yeom S.-I."/>
            <person name="Kim Y.-M."/>
            <person name="Seo E."/>
            <person name="Kim K.-T."/>
            <person name="Kim M.-S."/>
            <person name="Lee J.M."/>
            <person name="Cheong K."/>
            <person name="Shin H.-S."/>
            <person name="Kim S.-B."/>
            <person name="Han K."/>
            <person name="Lee J."/>
            <person name="Park M."/>
            <person name="Lee H.-A."/>
            <person name="Lee H.-Y."/>
            <person name="Lee Y."/>
            <person name="Oh S."/>
            <person name="Lee J.H."/>
            <person name="Choi E."/>
            <person name="Choi E."/>
            <person name="Lee S.E."/>
            <person name="Jeon J."/>
            <person name="Kim H."/>
            <person name="Choi G."/>
            <person name="Song H."/>
            <person name="Lee J."/>
            <person name="Lee S.-C."/>
            <person name="Kwon J.-K."/>
            <person name="Lee H.-Y."/>
            <person name="Koo N."/>
            <person name="Hong Y."/>
            <person name="Kim R.W."/>
            <person name="Kang W.-H."/>
            <person name="Huh J.H."/>
            <person name="Kang B.-C."/>
            <person name="Yang T.-J."/>
            <person name="Lee Y.-H."/>
            <person name="Bennetzen J.L."/>
            <person name="Choi D."/>
        </authorList>
    </citation>
    <scope>NUCLEOTIDE SEQUENCE [LARGE SCALE GENOMIC DNA]</scope>
    <source>
        <strain evidence="11">cv. PBC81</strain>
    </source>
</reference>
<feature type="domain" description="Rhamnogalacturonan lyase" evidence="8">
    <location>
        <begin position="484"/>
        <end position="671"/>
    </location>
</feature>
<organism evidence="10 11">
    <name type="scientific">Capsicum baccatum</name>
    <name type="common">Peruvian pepper</name>
    <dbReference type="NCBI Taxonomy" id="33114"/>
    <lineage>
        <taxon>Eukaryota</taxon>
        <taxon>Viridiplantae</taxon>
        <taxon>Streptophyta</taxon>
        <taxon>Embryophyta</taxon>
        <taxon>Tracheophyta</taxon>
        <taxon>Spermatophyta</taxon>
        <taxon>Magnoliopsida</taxon>
        <taxon>eudicotyledons</taxon>
        <taxon>Gunneridae</taxon>
        <taxon>Pentapetalae</taxon>
        <taxon>asterids</taxon>
        <taxon>lamiids</taxon>
        <taxon>Solanales</taxon>
        <taxon>Solanaceae</taxon>
        <taxon>Solanoideae</taxon>
        <taxon>Capsiceae</taxon>
        <taxon>Capsicum</taxon>
    </lineage>
</organism>
<keyword evidence="7" id="KW-0456">Lyase</keyword>
<dbReference type="Pfam" id="PF14686">
    <property type="entry name" value="fn3_3"/>
    <property type="match status" value="1"/>
</dbReference>
<dbReference type="Gene3D" id="2.70.98.10">
    <property type="match status" value="2"/>
</dbReference>
<evidence type="ECO:0000259" key="9">
    <source>
        <dbReference type="Pfam" id="PF14686"/>
    </source>
</evidence>
<dbReference type="OrthoDB" id="2130367at2759"/>
<dbReference type="CDD" id="cd10320">
    <property type="entry name" value="RGL4_N"/>
    <property type="match status" value="2"/>
</dbReference>
<dbReference type="SUPFAM" id="SSF49452">
    <property type="entry name" value="Starch-binding domain-like"/>
    <property type="match status" value="1"/>
</dbReference>
<evidence type="ECO:0000256" key="4">
    <source>
        <dbReference type="ARBA" id="ARBA00012437"/>
    </source>
</evidence>
<gene>
    <name evidence="10" type="ORF">CQW23_08906</name>
</gene>
<evidence type="ECO:0000256" key="2">
    <source>
        <dbReference type="ARBA" id="ARBA00004613"/>
    </source>
</evidence>
<comment type="caution">
    <text evidence="10">The sequence shown here is derived from an EMBL/GenBank/DDBJ whole genome shotgun (WGS) entry which is preliminary data.</text>
</comment>
<dbReference type="EMBL" id="MLFT02000003">
    <property type="protein sequence ID" value="PHT54444.1"/>
    <property type="molecule type" value="Genomic_DNA"/>
</dbReference>
<dbReference type="PANTHER" id="PTHR32018">
    <property type="entry name" value="RHAMNOGALACTURONATE LYASE FAMILY PROTEIN"/>
    <property type="match status" value="1"/>
</dbReference>
<keyword evidence="5" id="KW-0964">Secreted</keyword>
<dbReference type="AlphaFoldDB" id="A0A2G2XA98"/>
<dbReference type="Gene3D" id="2.60.120.260">
    <property type="entry name" value="Galactose-binding domain-like"/>
    <property type="match status" value="1"/>
</dbReference>
<keyword evidence="11" id="KW-1185">Reference proteome</keyword>
<dbReference type="GO" id="GO:0005975">
    <property type="term" value="P:carbohydrate metabolic process"/>
    <property type="evidence" value="ECO:0007669"/>
    <property type="project" value="InterPro"/>
</dbReference>
<dbReference type="PANTHER" id="PTHR32018:SF6">
    <property type="entry name" value="RHAMNOGALACTURONAN ENDOLYASE"/>
    <property type="match status" value="1"/>
</dbReference>
<dbReference type="InterPro" id="IPR013784">
    <property type="entry name" value="Carb-bd-like_fold"/>
</dbReference>
<evidence type="ECO:0000256" key="7">
    <source>
        <dbReference type="ARBA" id="ARBA00023239"/>
    </source>
</evidence>
<dbReference type="InterPro" id="IPR008979">
    <property type="entry name" value="Galactose-bd-like_sf"/>
</dbReference>
<evidence type="ECO:0000313" key="10">
    <source>
        <dbReference type="EMBL" id="PHT54444.1"/>
    </source>
</evidence>
<dbReference type="InterPro" id="IPR011013">
    <property type="entry name" value="Gal_mutarotase_sf_dom"/>
</dbReference>
<dbReference type="Gene3D" id="2.60.40.1120">
    <property type="entry name" value="Carboxypeptidase-like, regulatory domain"/>
    <property type="match status" value="1"/>
</dbReference>
<dbReference type="Proteomes" id="UP000224567">
    <property type="component" value="Unassembled WGS sequence"/>
</dbReference>
<dbReference type="InterPro" id="IPR029411">
    <property type="entry name" value="RG-lyase_III"/>
</dbReference>
<dbReference type="GO" id="GO:0030246">
    <property type="term" value="F:carbohydrate binding"/>
    <property type="evidence" value="ECO:0007669"/>
    <property type="project" value="InterPro"/>
</dbReference>
<dbReference type="STRING" id="33114.A0A2G2XA98"/>
<dbReference type="Pfam" id="PF06045">
    <property type="entry name" value="Rhamnogal_lyase"/>
    <property type="match status" value="3"/>
</dbReference>
<evidence type="ECO:0000259" key="8">
    <source>
        <dbReference type="Pfam" id="PF14683"/>
    </source>
</evidence>
<accession>A0A2G2XA98</accession>
<proteinExistence type="inferred from homology"/>
<comment type="catalytic activity">
    <reaction evidence="1">
        <text>Endotype eliminative cleavage of L-alpha-rhamnopyranosyl-(1-&gt;4)-alpha-D-galactopyranosyluronic acid bonds of rhamnogalacturonan I domains in ramified hairy regions of pectin leaving L-rhamnopyranose at the reducing end and 4-deoxy-4,5-unsaturated D-galactopyranosyluronic acid at the non-reducing end.</text>
        <dbReference type="EC" id="4.2.2.23"/>
    </reaction>
</comment>
<dbReference type="InterPro" id="IPR029413">
    <property type="entry name" value="RG-lyase_II"/>
</dbReference>
<comment type="subcellular location">
    <subcellularLocation>
        <location evidence="2">Secreted</location>
    </subcellularLocation>
</comment>
<protein>
    <recommendedName>
        <fullName evidence="4">rhamnogalacturonan endolyase</fullName>
        <ecNumber evidence="4">4.2.2.23</ecNumber>
    </recommendedName>
</protein>
<evidence type="ECO:0000256" key="6">
    <source>
        <dbReference type="ARBA" id="ARBA00022729"/>
    </source>
</evidence>
<dbReference type="Pfam" id="PF14683">
    <property type="entry name" value="CBM-like"/>
    <property type="match status" value="1"/>
</dbReference>
<dbReference type="SUPFAM" id="SSF49785">
    <property type="entry name" value="Galactose-binding domain-like"/>
    <property type="match status" value="1"/>
</dbReference>
<feature type="domain" description="Rhamnogalacturonan lyase" evidence="9">
    <location>
        <begin position="398"/>
        <end position="465"/>
    </location>
</feature>
<dbReference type="GO" id="GO:0005576">
    <property type="term" value="C:extracellular region"/>
    <property type="evidence" value="ECO:0007669"/>
    <property type="project" value="UniProtKB-SubCell"/>
</dbReference>
<comment type="similarity">
    <text evidence="3">Belongs to the polysaccharide lyase 4 family.</text>
</comment>
<evidence type="ECO:0000256" key="5">
    <source>
        <dbReference type="ARBA" id="ARBA00022525"/>
    </source>
</evidence>
<dbReference type="CDD" id="cd10316">
    <property type="entry name" value="RGL4_M"/>
    <property type="match status" value="1"/>
</dbReference>
<dbReference type="EC" id="4.2.2.23" evidence="4"/>
<name>A0A2G2XA98_CAPBA</name>
<evidence type="ECO:0000256" key="3">
    <source>
        <dbReference type="ARBA" id="ARBA00010418"/>
    </source>
</evidence>
<dbReference type="SUPFAM" id="SSF74650">
    <property type="entry name" value="Galactose mutarotase-like"/>
    <property type="match status" value="2"/>
</dbReference>